<evidence type="ECO:0000313" key="2">
    <source>
        <dbReference type="EMBL" id="SDE94289.1"/>
    </source>
</evidence>
<evidence type="ECO:0008006" key="4">
    <source>
        <dbReference type="Google" id="ProtNLM"/>
    </source>
</evidence>
<keyword evidence="3" id="KW-1185">Reference proteome</keyword>
<accession>A0A1G7H2C4</accession>
<dbReference type="AlphaFoldDB" id="A0A1G7H2C4"/>
<organism evidence="2 3">
    <name type="scientific">Mucilaginibacter pineti</name>
    <dbReference type="NCBI Taxonomy" id="1391627"/>
    <lineage>
        <taxon>Bacteria</taxon>
        <taxon>Pseudomonadati</taxon>
        <taxon>Bacteroidota</taxon>
        <taxon>Sphingobacteriia</taxon>
        <taxon>Sphingobacteriales</taxon>
        <taxon>Sphingobacteriaceae</taxon>
        <taxon>Mucilaginibacter</taxon>
    </lineage>
</organism>
<evidence type="ECO:0000256" key="1">
    <source>
        <dbReference type="SAM" id="SignalP"/>
    </source>
</evidence>
<keyword evidence="1" id="KW-0732">Signal</keyword>
<gene>
    <name evidence="2" type="ORF">SAMN05216464_11117</name>
</gene>
<evidence type="ECO:0000313" key="3">
    <source>
        <dbReference type="Proteomes" id="UP000199072"/>
    </source>
</evidence>
<proteinExistence type="predicted"/>
<dbReference type="RefSeq" id="WP_091152309.1">
    <property type="nucleotide sequence ID" value="NZ_FNAI01000011.1"/>
</dbReference>
<dbReference type="PROSITE" id="PS51257">
    <property type="entry name" value="PROKAR_LIPOPROTEIN"/>
    <property type="match status" value="1"/>
</dbReference>
<feature type="signal peptide" evidence="1">
    <location>
        <begin position="1"/>
        <end position="16"/>
    </location>
</feature>
<reference evidence="2 3" key="1">
    <citation type="submission" date="2016-10" db="EMBL/GenBank/DDBJ databases">
        <authorList>
            <person name="de Groot N.N."/>
        </authorList>
    </citation>
    <scope>NUCLEOTIDE SEQUENCE [LARGE SCALE GENOMIC DNA]</scope>
    <source>
        <strain evidence="2 3">47C3B</strain>
    </source>
</reference>
<dbReference type="Proteomes" id="UP000199072">
    <property type="component" value="Unassembled WGS sequence"/>
</dbReference>
<protein>
    <recommendedName>
        <fullName evidence="4">Lipoprotein</fullName>
    </recommendedName>
</protein>
<sequence>MKRASLVIIASLFALASCTNKKDSQIACTAQYVYPSLNFQIVNETDYTMPVYTTTDIYIYLKNDANRTDTISPVLRSASGQKYFSFSVKRAKGTDTCYIQIKNYKLDTLVYTISNTFAPCPQPYISKITINKAPILTISQNAIVQIKK</sequence>
<dbReference type="EMBL" id="FNAI01000011">
    <property type="protein sequence ID" value="SDE94289.1"/>
    <property type="molecule type" value="Genomic_DNA"/>
</dbReference>
<name>A0A1G7H2C4_9SPHI</name>
<feature type="chain" id="PRO_5011432219" description="Lipoprotein" evidence="1">
    <location>
        <begin position="17"/>
        <end position="148"/>
    </location>
</feature>